<feature type="transmembrane region" description="Helical" evidence="8">
    <location>
        <begin position="236"/>
        <end position="255"/>
    </location>
</feature>
<dbReference type="PATRIC" id="fig|360411.5.peg.501"/>
<feature type="transmembrane region" description="Helical" evidence="8">
    <location>
        <begin position="6"/>
        <end position="25"/>
    </location>
</feature>
<comment type="subcellular location">
    <subcellularLocation>
        <location evidence="1 8">Cell membrane</location>
        <topology evidence="1 8">Multi-pass membrane protein</topology>
    </subcellularLocation>
</comment>
<evidence type="ECO:0000313" key="10">
    <source>
        <dbReference type="Proteomes" id="UP000050514"/>
    </source>
</evidence>
<organism evidence="9 10">
    <name type="scientific">Bellilinea caldifistulae</name>
    <dbReference type="NCBI Taxonomy" id="360411"/>
    <lineage>
        <taxon>Bacteria</taxon>
        <taxon>Bacillati</taxon>
        <taxon>Chloroflexota</taxon>
        <taxon>Anaerolineae</taxon>
        <taxon>Anaerolineales</taxon>
        <taxon>Anaerolineaceae</taxon>
        <taxon>Bellilinea</taxon>
    </lineage>
</organism>
<name>A0A0P6XES2_9CHLR</name>
<evidence type="ECO:0000256" key="2">
    <source>
        <dbReference type="ARBA" id="ARBA00010100"/>
    </source>
</evidence>
<dbReference type="AlphaFoldDB" id="A0A0P6XES2"/>
<dbReference type="Pfam" id="PF02652">
    <property type="entry name" value="Lactate_perm"/>
    <property type="match status" value="1"/>
</dbReference>
<feature type="transmembrane region" description="Helical" evidence="8">
    <location>
        <begin position="185"/>
        <end position="206"/>
    </location>
</feature>
<keyword evidence="4 8" id="KW-1003">Cell membrane</keyword>
<dbReference type="STRING" id="360411.AC812_01575"/>
<feature type="transmembrane region" description="Helical" evidence="8">
    <location>
        <begin position="382"/>
        <end position="405"/>
    </location>
</feature>
<feature type="transmembrane region" description="Helical" evidence="8">
    <location>
        <begin position="340"/>
        <end position="361"/>
    </location>
</feature>
<dbReference type="PANTHER" id="PTHR30003">
    <property type="entry name" value="L-LACTATE PERMEASE"/>
    <property type="match status" value="1"/>
</dbReference>
<feature type="transmembrane region" description="Helical" evidence="8">
    <location>
        <begin position="500"/>
        <end position="522"/>
    </location>
</feature>
<dbReference type="RefSeq" id="WP_061913098.1">
    <property type="nucleotide sequence ID" value="NZ_DF967971.1"/>
</dbReference>
<sequence>MELNLFTWTLALLPVLVVLILMLGFKWGGSRAGAAGWVTAVLVAWIFFAAGPRLIAYTQAKAVLLSLDVLYIIWTALLLYHTADEAGAVRMIGVSLPRLTADRTMQGLLIGWLFASFLQGMGGFGVPVAVAAPLLVGLGFNPVQAVVMACIGHGWAVNYGSLATSFQTLMAVTGLPGELLAPDSAWLLGLSAYACGAIVALVAGGWRGLLRSLPAVIVLGSVMALSQYGLAVNGLWNLGATGSAMLGLLVGMGLCRLPLYRGNPQSTPAADFAHLNGGDGKPRSLKISLSAYAILVVLTFAINLIQPLNAFLDQIQLNLNFPELRTGLGWVTPAGPGRSISLFGHTGSILLYASLISYFIYRRAGYYRPGAAARIGEKTVKGAVNSSLGILAMVGMAVIMSHAGMTNLLALGMSRSFGAAAYPLIAPFIGGLGAFITGSNNNSNVLFAVLQMRTAELLALPVPLILGAQTAGGSLGSIMAPAKVIVGCSTVGLSDREGEVMAAVIRYGLIPIALVALAAWLAV</sequence>
<keyword evidence="10" id="KW-1185">Reference proteome</keyword>
<feature type="transmembrane region" description="Helical" evidence="8">
    <location>
        <begin position="291"/>
        <end position="312"/>
    </location>
</feature>
<accession>A0A0P6XES2</accession>
<evidence type="ECO:0000256" key="1">
    <source>
        <dbReference type="ARBA" id="ARBA00004651"/>
    </source>
</evidence>
<dbReference type="Proteomes" id="UP000050514">
    <property type="component" value="Unassembled WGS sequence"/>
</dbReference>
<keyword evidence="5 8" id="KW-0812">Transmembrane</keyword>
<dbReference type="GO" id="GO:0015295">
    <property type="term" value="F:solute:proton symporter activity"/>
    <property type="evidence" value="ECO:0007669"/>
    <property type="project" value="TreeGrafter"/>
</dbReference>
<feature type="transmembrane region" description="Helical" evidence="8">
    <location>
        <begin position="108"/>
        <end position="132"/>
    </location>
</feature>
<dbReference type="EMBL" id="LGHJ01000006">
    <property type="protein sequence ID" value="KPL78142.1"/>
    <property type="molecule type" value="Genomic_DNA"/>
</dbReference>
<gene>
    <name evidence="9" type="ORF">AC812_01575</name>
</gene>
<feature type="transmembrane region" description="Helical" evidence="8">
    <location>
        <begin position="213"/>
        <end position="230"/>
    </location>
</feature>
<feature type="transmembrane region" description="Helical" evidence="8">
    <location>
        <begin position="32"/>
        <end position="50"/>
    </location>
</feature>
<feature type="transmembrane region" description="Helical" evidence="8">
    <location>
        <begin position="457"/>
        <end position="480"/>
    </location>
</feature>
<evidence type="ECO:0000313" key="9">
    <source>
        <dbReference type="EMBL" id="KPL78142.1"/>
    </source>
</evidence>
<keyword evidence="7 8" id="KW-0472">Membrane</keyword>
<feature type="transmembrane region" description="Helical" evidence="8">
    <location>
        <begin position="417"/>
        <end position="436"/>
    </location>
</feature>
<dbReference type="GO" id="GO:0005886">
    <property type="term" value="C:plasma membrane"/>
    <property type="evidence" value="ECO:0007669"/>
    <property type="project" value="UniProtKB-SubCell"/>
</dbReference>
<keyword evidence="6 8" id="KW-1133">Transmembrane helix</keyword>
<keyword evidence="3 8" id="KW-0813">Transport</keyword>
<evidence type="ECO:0000256" key="7">
    <source>
        <dbReference type="ARBA" id="ARBA00023136"/>
    </source>
</evidence>
<feature type="transmembrane region" description="Helical" evidence="8">
    <location>
        <begin position="62"/>
        <end position="80"/>
    </location>
</feature>
<evidence type="ECO:0000256" key="4">
    <source>
        <dbReference type="ARBA" id="ARBA00022475"/>
    </source>
</evidence>
<reference evidence="9 10" key="1">
    <citation type="submission" date="2015-07" db="EMBL/GenBank/DDBJ databases">
        <title>Draft genome of Bellilinea caldifistulae DSM 17877.</title>
        <authorList>
            <person name="Hemp J."/>
            <person name="Ward L.M."/>
            <person name="Pace L.A."/>
            <person name="Fischer W.W."/>
        </authorList>
    </citation>
    <scope>NUCLEOTIDE SEQUENCE [LARGE SCALE GENOMIC DNA]</scope>
    <source>
        <strain evidence="9 10">GOMI-1</strain>
    </source>
</reference>
<comment type="caution">
    <text evidence="9">The sequence shown here is derived from an EMBL/GenBank/DDBJ whole genome shotgun (WGS) entry which is preliminary data.</text>
</comment>
<protein>
    <recommendedName>
        <fullName evidence="8">L-lactate permease</fullName>
    </recommendedName>
</protein>
<evidence type="ECO:0000256" key="5">
    <source>
        <dbReference type="ARBA" id="ARBA00022692"/>
    </source>
</evidence>
<dbReference type="OrthoDB" id="9761056at2"/>
<comment type="similarity">
    <text evidence="2 8">Belongs to the lactate permease family.</text>
</comment>
<proteinExistence type="inferred from homology"/>
<evidence type="ECO:0000256" key="6">
    <source>
        <dbReference type="ARBA" id="ARBA00022989"/>
    </source>
</evidence>
<dbReference type="InterPro" id="IPR003804">
    <property type="entry name" value="Lactate_perm"/>
</dbReference>
<evidence type="ECO:0000256" key="3">
    <source>
        <dbReference type="ARBA" id="ARBA00022448"/>
    </source>
</evidence>
<dbReference type="PANTHER" id="PTHR30003:SF2">
    <property type="entry name" value="L-LACTATE PERMEASE"/>
    <property type="match status" value="1"/>
</dbReference>
<dbReference type="GO" id="GO:0015129">
    <property type="term" value="F:lactate transmembrane transporter activity"/>
    <property type="evidence" value="ECO:0007669"/>
    <property type="project" value="UniProtKB-UniRule"/>
</dbReference>
<evidence type="ECO:0000256" key="8">
    <source>
        <dbReference type="RuleBase" id="RU365092"/>
    </source>
</evidence>
<comment type="function">
    <text evidence="8">Uptake of L-lactate across the membrane. Can also transport D-lactate and glycolate.</text>
</comment>